<reference evidence="6 7" key="1">
    <citation type="submission" date="2019-08" db="EMBL/GenBank/DDBJ databases">
        <title>Archangium and Cystobacter genomes.</title>
        <authorList>
            <person name="Chen I.-C.K."/>
            <person name="Wielgoss S."/>
        </authorList>
    </citation>
    <scope>NUCLEOTIDE SEQUENCE [LARGE SCALE GENOMIC DNA]</scope>
    <source>
        <strain evidence="6 7">Cbm 6</strain>
    </source>
</reference>
<dbReference type="PROSITE" id="PS50931">
    <property type="entry name" value="HTH_LYSR"/>
    <property type="match status" value="1"/>
</dbReference>
<proteinExistence type="inferred from homology"/>
<keyword evidence="3" id="KW-0238">DNA-binding</keyword>
<dbReference type="PRINTS" id="PR00039">
    <property type="entry name" value="HTHLYSR"/>
</dbReference>
<feature type="domain" description="HTH lysR-type" evidence="5">
    <location>
        <begin position="3"/>
        <end position="60"/>
    </location>
</feature>
<dbReference type="InterPro" id="IPR000847">
    <property type="entry name" value="LysR_HTH_N"/>
</dbReference>
<accession>A0ABY9WWM8</accession>
<keyword evidence="2" id="KW-0805">Transcription regulation</keyword>
<evidence type="ECO:0000313" key="7">
    <source>
        <dbReference type="Proteomes" id="UP001611383"/>
    </source>
</evidence>
<sequence>MDIPWEDVRLFLAVAETGSLSGAARKLRIGQPTVSRRLAALEYSLGAALFRRSVDGASLTSAGERLLVPAKKMAEWAGEVGRAVDSSDRSPRGLVRITASPYLSFDFLAPFAAWLAGKHPGLRLEVLSSVQYLDLNRGEADLALRSKAPTQEGLKQVLALEFENTVCVSKSLAAKLPRKPSLSDLPWIAWSPPLDTLPPNPQLEELIPGFTPAFTSDNYLVQLAAAEAGIGAMVMARFRHRFSRPTSLVPLSIDLGPYQRSTLHLVCAKSALDIPRVRRVSELLVSELEKTGASKAS</sequence>
<dbReference type="CDD" id="cd05466">
    <property type="entry name" value="PBP2_LTTR_substrate"/>
    <property type="match status" value="1"/>
</dbReference>
<dbReference type="SUPFAM" id="SSF46785">
    <property type="entry name" value="Winged helix' DNA-binding domain"/>
    <property type="match status" value="1"/>
</dbReference>
<keyword evidence="4" id="KW-0804">Transcription</keyword>
<dbReference type="InterPro" id="IPR058163">
    <property type="entry name" value="LysR-type_TF_proteobact-type"/>
</dbReference>
<evidence type="ECO:0000313" key="6">
    <source>
        <dbReference type="EMBL" id="WNG47556.1"/>
    </source>
</evidence>
<evidence type="ECO:0000259" key="5">
    <source>
        <dbReference type="PROSITE" id="PS50931"/>
    </source>
</evidence>
<dbReference type="SUPFAM" id="SSF53850">
    <property type="entry name" value="Periplasmic binding protein-like II"/>
    <property type="match status" value="1"/>
</dbReference>
<dbReference type="EMBL" id="CP043494">
    <property type="protein sequence ID" value="WNG47556.1"/>
    <property type="molecule type" value="Genomic_DNA"/>
</dbReference>
<protein>
    <submittedName>
        <fullName evidence="6">LysR family transcriptional regulator</fullName>
    </submittedName>
</protein>
<dbReference type="Gene3D" id="1.10.10.10">
    <property type="entry name" value="Winged helix-like DNA-binding domain superfamily/Winged helix DNA-binding domain"/>
    <property type="match status" value="1"/>
</dbReference>
<evidence type="ECO:0000256" key="3">
    <source>
        <dbReference type="ARBA" id="ARBA00023125"/>
    </source>
</evidence>
<evidence type="ECO:0000256" key="2">
    <source>
        <dbReference type="ARBA" id="ARBA00023015"/>
    </source>
</evidence>
<dbReference type="InterPro" id="IPR005119">
    <property type="entry name" value="LysR_subst-bd"/>
</dbReference>
<dbReference type="PANTHER" id="PTHR30537">
    <property type="entry name" value="HTH-TYPE TRANSCRIPTIONAL REGULATOR"/>
    <property type="match status" value="1"/>
</dbReference>
<dbReference type="InterPro" id="IPR036390">
    <property type="entry name" value="WH_DNA-bd_sf"/>
</dbReference>
<keyword evidence="7" id="KW-1185">Reference proteome</keyword>
<organism evidence="6 7">
    <name type="scientific">Archangium minus</name>
    <dbReference type="NCBI Taxonomy" id="83450"/>
    <lineage>
        <taxon>Bacteria</taxon>
        <taxon>Pseudomonadati</taxon>
        <taxon>Myxococcota</taxon>
        <taxon>Myxococcia</taxon>
        <taxon>Myxococcales</taxon>
        <taxon>Cystobacterineae</taxon>
        <taxon>Archangiaceae</taxon>
        <taxon>Archangium</taxon>
    </lineage>
</organism>
<name>A0ABY9WWM8_9BACT</name>
<comment type="similarity">
    <text evidence="1">Belongs to the LysR transcriptional regulatory family.</text>
</comment>
<dbReference type="InterPro" id="IPR036388">
    <property type="entry name" value="WH-like_DNA-bd_sf"/>
</dbReference>
<dbReference type="RefSeq" id="WP_395804037.1">
    <property type="nucleotide sequence ID" value="NZ_CP043494.1"/>
</dbReference>
<gene>
    <name evidence="6" type="ORF">F0U60_28120</name>
</gene>
<dbReference type="Pfam" id="PF00126">
    <property type="entry name" value="HTH_1"/>
    <property type="match status" value="1"/>
</dbReference>
<dbReference type="Gene3D" id="3.40.190.290">
    <property type="match status" value="1"/>
</dbReference>
<dbReference type="Proteomes" id="UP001611383">
    <property type="component" value="Chromosome"/>
</dbReference>
<dbReference type="Pfam" id="PF03466">
    <property type="entry name" value="LysR_substrate"/>
    <property type="match status" value="1"/>
</dbReference>
<dbReference type="PANTHER" id="PTHR30537:SF3">
    <property type="entry name" value="TRANSCRIPTIONAL REGULATORY PROTEIN"/>
    <property type="match status" value="1"/>
</dbReference>
<evidence type="ECO:0000256" key="1">
    <source>
        <dbReference type="ARBA" id="ARBA00009437"/>
    </source>
</evidence>
<evidence type="ECO:0000256" key="4">
    <source>
        <dbReference type="ARBA" id="ARBA00023163"/>
    </source>
</evidence>